<comment type="caution">
    <text evidence="6">The sequence shown here is derived from an EMBL/GenBank/DDBJ whole genome shotgun (WGS) entry which is preliminary data.</text>
</comment>
<dbReference type="GO" id="GO:0006281">
    <property type="term" value="P:DNA repair"/>
    <property type="evidence" value="ECO:0007669"/>
    <property type="project" value="TreeGrafter"/>
</dbReference>
<sequence>MGSDLADEDGTFTGNRRYREQAHEIPGVSPAIITRLLHNSIFLNLKDLGVELPPYSEEVVELEMEDAQGRQYQGMESILRHMARRDSRYLSLWLQWALARPNSAFRDEVVMLNHAAVPAYQFTALAKELLDSTGDSEMHHQAAQVLLEAARTAQSAAGKREKEVIVQSPLMQLPAVLQGQLIESNLLPKERWLASFCLSEKAQRRRVLVYIRQTGTRDIQERIETVLENAGLRVITLYSSVDPRKREAWIDRHADVDVLITNPRLVATGLDLVNFASVVFAEVEYSLYVLWQALRRVWRLGQTKPVKAVLSVYRGTMEAQALALMGRKMRAAQLLYGDNVGGAIVPVEDGDFITELAREVLRGAQLEDLQSLFADEMQMSNSPMGCPTETSPILVPVQPRTWDEWLRSRDLMNRILVSRRSGRRSSPEAPGQLSIWNTMKEK</sequence>
<feature type="region of interest" description="Disordered" evidence="4">
    <location>
        <begin position="420"/>
        <end position="442"/>
    </location>
</feature>
<keyword evidence="3" id="KW-0067">ATP-binding</keyword>
<protein>
    <recommendedName>
        <fullName evidence="5">Helicase C-terminal domain-containing protein</fullName>
    </recommendedName>
</protein>
<reference evidence="6 7" key="1">
    <citation type="submission" date="2015-07" db="EMBL/GenBank/DDBJ databases">
        <title>Draft genome of Bellilinea caldifistulae DSM 17877.</title>
        <authorList>
            <person name="Hemp J."/>
            <person name="Ward L.M."/>
            <person name="Pace L.A."/>
            <person name="Fischer W.W."/>
        </authorList>
    </citation>
    <scope>NUCLEOTIDE SEQUENCE [LARGE SCALE GENOMIC DNA]</scope>
    <source>
        <strain evidence="6 7">GOMI-1</strain>
    </source>
</reference>
<dbReference type="InterPro" id="IPR027417">
    <property type="entry name" value="P-loop_NTPase"/>
</dbReference>
<name>A0A0P6X424_9CHLR</name>
<evidence type="ECO:0000313" key="6">
    <source>
        <dbReference type="EMBL" id="KPL77787.1"/>
    </source>
</evidence>
<dbReference type="Gene3D" id="3.40.50.300">
    <property type="entry name" value="P-loop containing nucleotide triphosphate hydrolases"/>
    <property type="match status" value="1"/>
</dbReference>
<dbReference type="Pfam" id="PF00271">
    <property type="entry name" value="Helicase_C"/>
    <property type="match status" value="1"/>
</dbReference>
<dbReference type="SMART" id="SM00490">
    <property type="entry name" value="HELICc"/>
    <property type="match status" value="1"/>
</dbReference>
<dbReference type="GO" id="GO:0005524">
    <property type="term" value="F:ATP binding"/>
    <property type="evidence" value="ECO:0007669"/>
    <property type="project" value="UniProtKB-KW"/>
</dbReference>
<dbReference type="EMBL" id="LGHJ01000008">
    <property type="protein sequence ID" value="KPL77787.1"/>
    <property type="molecule type" value="Genomic_DNA"/>
</dbReference>
<evidence type="ECO:0000256" key="3">
    <source>
        <dbReference type="ARBA" id="ARBA00022840"/>
    </source>
</evidence>
<dbReference type="InterPro" id="IPR050628">
    <property type="entry name" value="SNF2_RAD54_helicase_TF"/>
</dbReference>
<gene>
    <name evidence="6" type="ORF">AC812_02795</name>
</gene>
<evidence type="ECO:0000259" key="5">
    <source>
        <dbReference type="SMART" id="SM00490"/>
    </source>
</evidence>
<feature type="domain" description="Helicase C-terminal" evidence="5">
    <location>
        <begin position="221"/>
        <end position="301"/>
    </location>
</feature>
<dbReference type="PATRIC" id="fig|360411.5.peg.935"/>
<keyword evidence="7" id="KW-1185">Reference proteome</keyword>
<proteinExistence type="predicted"/>
<dbReference type="STRING" id="360411.AC812_02795"/>
<dbReference type="RefSeq" id="WP_061914390.1">
    <property type="nucleotide sequence ID" value="NZ_DF967971.1"/>
</dbReference>
<keyword evidence="1" id="KW-0547">Nucleotide-binding</keyword>
<dbReference type="GO" id="GO:0008094">
    <property type="term" value="F:ATP-dependent activity, acting on DNA"/>
    <property type="evidence" value="ECO:0007669"/>
    <property type="project" value="TreeGrafter"/>
</dbReference>
<organism evidence="6 7">
    <name type="scientific">Bellilinea caldifistulae</name>
    <dbReference type="NCBI Taxonomy" id="360411"/>
    <lineage>
        <taxon>Bacteria</taxon>
        <taxon>Bacillati</taxon>
        <taxon>Chloroflexota</taxon>
        <taxon>Anaerolineae</taxon>
        <taxon>Anaerolineales</taxon>
        <taxon>Anaerolineaceae</taxon>
        <taxon>Bellilinea</taxon>
    </lineage>
</organism>
<dbReference type="OrthoDB" id="268997at2"/>
<dbReference type="PANTHER" id="PTHR45626">
    <property type="entry name" value="TRANSCRIPTION TERMINATION FACTOR 2-RELATED"/>
    <property type="match status" value="1"/>
</dbReference>
<dbReference type="SUPFAM" id="SSF52540">
    <property type="entry name" value="P-loop containing nucleoside triphosphate hydrolases"/>
    <property type="match status" value="1"/>
</dbReference>
<keyword evidence="2" id="KW-0378">Hydrolase</keyword>
<evidence type="ECO:0000256" key="4">
    <source>
        <dbReference type="SAM" id="MobiDB-lite"/>
    </source>
</evidence>
<dbReference type="CDD" id="cd18793">
    <property type="entry name" value="SF2_C_SNF"/>
    <property type="match status" value="1"/>
</dbReference>
<evidence type="ECO:0000256" key="2">
    <source>
        <dbReference type="ARBA" id="ARBA00022801"/>
    </source>
</evidence>
<dbReference type="InterPro" id="IPR049730">
    <property type="entry name" value="SNF2/RAD54-like_C"/>
</dbReference>
<evidence type="ECO:0000313" key="7">
    <source>
        <dbReference type="Proteomes" id="UP000050514"/>
    </source>
</evidence>
<dbReference type="Proteomes" id="UP000050514">
    <property type="component" value="Unassembled WGS sequence"/>
</dbReference>
<dbReference type="InterPro" id="IPR001650">
    <property type="entry name" value="Helicase_C-like"/>
</dbReference>
<evidence type="ECO:0000256" key="1">
    <source>
        <dbReference type="ARBA" id="ARBA00022741"/>
    </source>
</evidence>
<accession>A0A0P6X424</accession>
<dbReference type="GO" id="GO:0016787">
    <property type="term" value="F:hydrolase activity"/>
    <property type="evidence" value="ECO:0007669"/>
    <property type="project" value="UniProtKB-KW"/>
</dbReference>
<dbReference type="AlphaFoldDB" id="A0A0P6X424"/>